<dbReference type="EMBL" id="JBJIAA010000002">
    <property type="protein sequence ID" value="MFL0249290.1"/>
    <property type="molecule type" value="Genomic_DNA"/>
</dbReference>
<feature type="transmembrane region" description="Helical" evidence="7">
    <location>
        <begin position="302"/>
        <end position="324"/>
    </location>
</feature>
<evidence type="ECO:0000256" key="3">
    <source>
        <dbReference type="ARBA" id="ARBA00022692"/>
    </source>
</evidence>
<keyword evidence="10" id="KW-1185">Reference proteome</keyword>
<comment type="subcellular location">
    <subcellularLocation>
        <location evidence="1">Cell membrane</location>
        <topology evidence="1">Multi-pass membrane protein</topology>
    </subcellularLocation>
</comment>
<name>A0ABW8TCB6_9CLOT</name>
<keyword evidence="3 7" id="KW-0812">Transmembrane</keyword>
<evidence type="ECO:0000256" key="1">
    <source>
        <dbReference type="ARBA" id="ARBA00004651"/>
    </source>
</evidence>
<accession>A0ABW8TCB6</accession>
<sequence length="378" mass="41963">MKPLSVFNYNRNNKIRFFSSIASVAVAVGFLYILITFVKSTENSIYRTILNFKNYSMCLPYSSEKGISLSLILKIEGSKAVEKVIPVKKYGIQYDIPYESAVTKLLAVKNEDMNCLLIKSQDNILQGRLPRDGENEIAVNYYEAKNQKIKLGDIVGGEKCKLYGVDGEYKVVGIIGGKNLISILSANEDSMPNYKNAAQVKLNGIIVFPRNGCLEEMNKFLEAISKKQIITETLGSLNNEFNQITDGLGTLNALVIASIFLMVVTVGGSRYIQFFSRKEELGILNAIGYSKKKILKRAVIEVLEVNILSYIIGVSIGVCISFLIKKCILEVSGSVGVVFDLKAFIVALYIPLFTALFTIIPINIIISRLDPINMIEEN</sequence>
<dbReference type="PANTHER" id="PTHR30572">
    <property type="entry name" value="MEMBRANE COMPONENT OF TRANSPORTER-RELATED"/>
    <property type="match status" value="1"/>
</dbReference>
<evidence type="ECO:0000256" key="2">
    <source>
        <dbReference type="ARBA" id="ARBA00022475"/>
    </source>
</evidence>
<evidence type="ECO:0000256" key="6">
    <source>
        <dbReference type="ARBA" id="ARBA00038076"/>
    </source>
</evidence>
<feature type="domain" description="ABC3 transporter permease C-terminal" evidence="8">
    <location>
        <begin position="254"/>
        <end position="365"/>
    </location>
</feature>
<dbReference type="RefSeq" id="WP_406785963.1">
    <property type="nucleotide sequence ID" value="NZ_JBJIAA010000002.1"/>
</dbReference>
<gene>
    <name evidence="9" type="ORF">ACJDT4_02565</name>
</gene>
<dbReference type="PANTHER" id="PTHR30572:SF4">
    <property type="entry name" value="ABC TRANSPORTER PERMEASE YTRF"/>
    <property type="match status" value="1"/>
</dbReference>
<evidence type="ECO:0000313" key="10">
    <source>
        <dbReference type="Proteomes" id="UP001623592"/>
    </source>
</evidence>
<comment type="similarity">
    <text evidence="6">Belongs to the ABC-4 integral membrane protein family.</text>
</comment>
<reference evidence="9 10" key="1">
    <citation type="submission" date="2024-11" db="EMBL/GenBank/DDBJ databases">
        <authorList>
            <person name="Heng Y.C."/>
            <person name="Lim A.C.H."/>
            <person name="Lee J.K.Y."/>
            <person name="Kittelmann S."/>
        </authorList>
    </citation>
    <scope>NUCLEOTIDE SEQUENCE [LARGE SCALE GENOMIC DNA]</scope>
    <source>
        <strain evidence="9 10">WILCCON 0114</strain>
    </source>
</reference>
<evidence type="ECO:0000256" key="5">
    <source>
        <dbReference type="ARBA" id="ARBA00023136"/>
    </source>
</evidence>
<evidence type="ECO:0000256" key="4">
    <source>
        <dbReference type="ARBA" id="ARBA00022989"/>
    </source>
</evidence>
<evidence type="ECO:0000259" key="8">
    <source>
        <dbReference type="Pfam" id="PF02687"/>
    </source>
</evidence>
<evidence type="ECO:0000313" key="9">
    <source>
        <dbReference type="EMBL" id="MFL0249290.1"/>
    </source>
</evidence>
<feature type="transmembrane region" description="Helical" evidence="7">
    <location>
        <begin position="21"/>
        <end position="38"/>
    </location>
</feature>
<dbReference type="InterPro" id="IPR050250">
    <property type="entry name" value="Macrolide_Exporter_MacB"/>
</dbReference>
<keyword evidence="5 7" id="KW-0472">Membrane</keyword>
<protein>
    <submittedName>
        <fullName evidence="9">FtsX-like permease family protein</fullName>
    </submittedName>
</protein>
<evidence type="ECO:0000256" key="7">
    <source>
        <dbReference type="SAM" id="Phobius"/>
    </source>
</evidence>
<proteinExistence type="inferred from homology"/>
<keyword evidence="2" id="KW-1003">Cell membrane</keyword>
<dbReference type="Pfam" id="PF02687">
    <property type="entry name" value="FtsX"/>
    <property type="match status" value="1"/>
</dbReference>
<feature type="transmembrane region" description="Helical" evidence="7">
    <location>
        <begin position="248"/>
        <end position="268"/>
    </location>
</feature>
<feature type="transmembrane region" description="Helical" evidence="7">
    <location>
        <begin position="344"/>
        <end position="366"/>
    </location>
</feature>
<organism evidence="9 10">
    <name type="scientific">Clostridium neuense</name>
    <dbReference type="NCBI Taxonomy" id="1728934"/>
    <lineage>
        <taxon>Bacteria</taxon>
        <taxon>Bacillati</taxon>
        <taxon>Bacillota</taxon>
        <taxon>Clostridia</taxon>
        <taxon>Eubacteriales</taxon>
        <taxon>Clostridiaceae</taxon>
        <taxon>Clostridium</taxon>
    </lineage>
</organism>
<dbReference type="InterPro" id="IPR003838">
    <property type="entry name" value="ABC3_permease_C"/>
</dbReference>
<dbReference type="Proteomes" id="UP001623592">
    <property type="component" value="Unassembled WGS sequence"/>
</dbReference>
<comment type="caution">
    <text evidence="9">The sequence shown here is derived from an EMBL/GenBank/DDBJ whole genome shotgun (WGS) entry which is preliminary data.</text>
</comment>
<keyword evidence="4 7" id="KW-1133">Transmembrane helix</keyword>